<dbReference type="OrthoDB" id="267963at2"/>
<gene>
    <name evidence="1" type="ORF">KOR34_12860</name>
</gene>
<name>A0A5C5VDY9_9BACT</name>
<dbReference type="RefSeq" id="WP_146563240.1">
    <property type="nucleotide sequence ID" value="NZ_SIHJ01000001.1"/>
</dbReference>
<evidence type="ECO:0000313" key="1">
    <source>
        <dbReference type="EMBL" id="TWT36381.1"/>
    </source>
</evidence>
<evidence type="ECO:0000313" key="2">
    <source>
        <dbReference type="Proteomes" id="UP000316714"/>
    </source>
</evidence>
<protein>
    <recommendedName>
        <fullName evidence="3">Response regulatory domain-containing protein</fullName>
    </recommendedName>
</protein>
<dbReference type="EMBL" id="SIHJ01000001">
    <property type="protein sequence ID" value="TWT36381.1"/>
    <property type="molecule type" value="Genomic_DNA"/>
</dbReference>
<keyword evidence="2" id="KW-1185">Reference proteome</keyword>
<dbReference type="Proteomes" id="UP000316714">
    <property type="component" value="Unassembled WGS sequence"/>
</dbReference>
<evidence type="ECO:0008006" key="3">
    <source>
        <dbReference type="Google" id="ProtNLM"/>
    </source>
</evidence>
<comment type="caution">
    <text evidence="1">The sequence shown here is derived from an EMBL/GenBank/DDBJ whole genome shotgun (WGS) entry which is preliminary data.</text>
</comment>
<sequence>MIPIEEPTALDAASSPASRTLLLGRLSRDELQMVESALPSANLWKRAENLLQAQRVLGEGLIDRVLLAQARPGDLPRDAVKQLRSWAPAAELVAVAGDWCEGELRTGRPWEGVPRVYWWQLADDARETAAGTDHQLVLVNAKTFDDGRMWIDTLRGLGFPSLWARRGRPEPPHSGERLAVWDGDQLDGREADRLAEFCARRRRVGAPVIAVFDYPRGDVVAAATRIGAAAVLGRPWSLEALEQALARVAAPSTAFPEPLLSERRLAA</sequence>
<proteinExistence type="predicted"/>
<organism evidence="1 2">
    <name type="scientific">Posidoniimonas corsicana</name>
    <dbReference type="NCBI Taxonomy" id="1938618"/>
    <lineage>
        <taxon>Bacteria</taxon>
        <taxon>Pseudomonadati</taxon>
        <taxon>Planctomycetota</taxon>
        <taxon>Planctomycetia</taxon>
        <taxon>Pirellulales</taxon>
        <taxon>Lacipirellulaceae</taxon>
        <taxon>Posidoniimonas</taxon>
    </lineage>
</organism>
<dbReference type="AlphaFoldDB" id="A0A5C5VDY9"/>
<accession>A0A5C5VDY9</accession>
<reference evidence="1 2" key="1">
    <citation type="submission" date="2019-02" db="EMBL/GenBank/DDBJ databases">
        <title>Deep-cultivation of Planctomycetes and their phenomic and genomic characterization uncovers novel biology.</title>
        <authorList>
            <person name="Wiegand S."/>
            <person name="Jogler M."/>
            <person name="Boedeker C."/>
            <person name="Pinto D."/>
            <person name="Vollmers J."/>
            <person name="Rivas-Marin E."/>
            <person name="Kohn T."/>
            <person name="Peeters S.H."/>
            <person name="Heuer A."/>
            <person name="Rast P."/>
            <person name="Oberbeckmann S."/>
            <person name="Bunk B."/>
            <person name="Jeske O."/>
            <person name="Meyerdierks A."/>
            <person name="Storesund J.E."/>
            <person name="Kallscheuer N."/>
            <person name="Luecker S."/>
            <person name="Lage O.M."/>
            <person name="Pohl T."/>
            <person name="Merkel B.J."/>
            <person name="Hornburger P."/>
            <person name="Mueller R.-W."/>
            <person name="Bruemmer F."/>
            <person name="Labrenz M."/>
            <person name="Spormann A.M."/>
            <person name="Op Den Camp H."/>
            <person name="Overmann J."/>
            <person name="Amann R."/>
            <person name="Jetten M.S.M."/>
            <person name="Mascher T."/>
            <person name="Medema M.H."/>
            <person name="Devos D.P."/>
            <person name="Kaster A.-K."/>
            <person name="Ovreas L."/>
            <person name="Rohde M."/>
            <person name="Galperin M.Y."/>
            <person name="Jogler C."/>
        </authorList>
    </citation>
    <scope>NUCLEOTIDE SEQUENCE [LARGE SCALE GENOMIC DNA]</scope>
    <source>
        <strain evidence="1 2">KOR34</strain>
    </source>
</reference>